<keyword evidence="2" id="KW-1185">Reference proteome</keyword>
<organism evidence="1 2">
    <name type="scientific">Pseudorhizobium flavum</name>
    <dbReference type="NCBI Taxonomy" id="1335061"/>
    <lineage>
        <taxon>Bacteria</taxon>
        <taxon>Pseudomonadati</taxon>
        <taxon>Pseudomonadota</taxon>
        <taxon>Alphaproteobacteria</taxon>
        <taxon>Hyphomicrobiales</taxon>
        <taxon>Rhizobiaceae</taxon>
        <taxon>Rhizobium/Agrobacterium group</taxon>
        <taxon>Pseudorhizobium</taxon>
    </lineage>
</organism>
<proteinExistence type="predicted"/>
<evidence type="ECO:0000313" key="1">
    <source>
        <dbReference type="EMBL" id="MBB6179347.1"/>
    </source>
</evidence>
<comment type="caution">
    <text evidence="1">The sequence shown here is derived from an EMBL/GenBank/DDBJ whole genome shotgun (WGS) entry which is preliminary data.</text>
</comment>
<name>A0A7W9YW36_9HYPH</name>
<reference evidence="1 2" key="1">
    <citation type="submission" date="2020-08" db="EMBL/GenBank/DDBJ databases">
        <title>Genomic Encyclopedia of Type Strains, Phase IV (KMG-IV): sequencing the most valuable type-strain genomes for metagenomic binning, comparative biology and taxonomic classification.</title>
        <authorList>
            <person name="Goeker M."/>
        </authorList>
    </citation>
    <scope>NUCLEOTIDE SEQUENCE [LARGE SCALE GENOMIC DNA]</scope>
    <source>
        <strain evidence="1 2">DSM 102134</strain>
    </source>
</reference>
<dbReference type="Proteomes" id="UP000535501">
    <property type="component" value="Unassembled WGS sequence"/>
</dbReference>
<dbReference type="EMBL" id="JACHEJ010000002">
    <property type="protein sequence ID" value="MBB6179347.1"/>
    <property type="molecule type" value="Genomic_DNA"/>
</dbReference>
<accession>A0A7W9YW36</accession>
<gene>
    <name evidence="1" type="ORF">HNQ75_001301</name>
</gene>
<sequence length="26" mass="2817">MILRFPADFGISSPVVLATDRILSVV</sequence>
<evidence type="ECO:0000313" key="2">
    <source>
        <dbReference type="Proteomes" id="UP000535501"/>
    </source>
</evidence>
<dbReference type="AlphaFoldDB" id="A0A7W9YW36"/>
<protein>
    <submittedName>
        <fullName evidence="1">Uncharacterized protein</fullName>
    </submittedName>
</protein>